<protein>
    <recommendedName>
        <fullName evidence="8">ORC6 first cyclin-like domain-containing protein</fullName>
    </recommendedName>
</protein>
<dbReference type="GeneID" id="8440022"/>
<dbReference type="KEGG" id="ure:UREG_04637"/>
<feature type="compositionally biased region" description="Polar residues" evidence="6">
    <location>
        <begin position="132"/>
        <end position="142"/>
    </location>
</feature>
<dbReference type="InParanoid" id="C4JQ83"/>
<gene>
    <name evidence="9" type="ORF">UREG_04637</name>
</gene>
<dbReference type="VEuPathDB" id="FungiDB:UREG_04637"/>
<name>C4JQ83_UNCRE</name>
<comment type="subcellular location">
    <subcellularLocation>
        <location evidence="1">Nucleus</location>
    </subcellularLocation>
</comment>
<organism evidence="9 10">
    <name type="scientific">Uncinocarpus reesii (strain UAMH 1704)</name>
    <dbReference type="NCBI Taxonomy" id="336963"/>
    <lineage>
        <taxon>Eukaryota</taxon>
        <taxon>Fungi</taxon>
        <taxon>Dikarya</taxon>
        <taxon>Ascomycota</taxon>
        <taxon>Pezizomycotina</taxon>
        <taxon>Eurotiomycetes</taxon>
        <taxon>Eurotiomycetidae</taxon>
        <taxon>Onygenales</taxon>
        <taxon>Onygenaceae</taxon>
        <taxon>Uncinocarpus</taxon>
    </lineage>
</organism>
<keyword evidence="4" id="KW-0238">DNA-binding</keyword>
<dbReference type="EMBL" id="CH476616">
    <property type="protein sequence ID" value="EEP79791.1"/>
    <property type="molecule type" value="Genomic_DNA"/>
</dbReference>
<evidence type="ECO:0000256" key="4">
    <source>
        <dbReference type="ARBA" id="ARBA00023125"/>
    </source>
</evidence>
<evidence type="ECO:0000313" key="9">
    <source>
        <dbReference type="EMBL" id="EEP79791.1"/>
    </source>
</evidence>
<dbReference type="eggNOG" id="ENOG502SAT1">
    <property type="taxonomic scope" value="Eukaryota"/>
</dbReference>
<evidence type="ECO:0000313" key="10">
    <source>
        <dbReference type="Proteomes" id="UP000002058"/>
    </source>
</evidence>
<dbReference type="STRING" id="336963.C4JQ83"/>
<dbReference type="AlphaFoldDB" id="C4JQ83"/>
<evidence type="ECO:0000259" key="8">
    <source>
        <dbReference type="Pfam" id="PF05460"/>
    </source>
</evidence>
<sequence>MSNKSIEQALANLLPTLADSLPSDLVQLTAFLLTQSRTHGNVKAEVEIARPYACAEIACKRLSKSLKLPPPISRPPCPPRLYKNLYKHLDQVLSSSSAGPERQKRNDSRLRPRPAATQSHEPAPSVARSKSKSTVNKSSPAKSQKRPRQENTRVIKSTKIQDAPSWTMPMIRRICKALSPHLSNLYPTAPPDVSITFAPHIFAGISTILSLNERAISDIPGQFETEEKDLMLAVTAENYDLESESYRAGVIALAIAVYFMVLVRILGLDQNGTSRGRGTFDDDTLKALATAALKSENVTDEDLVVKDVEAWILIVIKAKWMNGHDWFENVPHPDSAEDEEGEGSEDSGEDEDDGYGVISAKKRRLMNRNCYPD</sequence>
<reference evidence="10" key="1">
    <citation type="journal article" date="2009" name="Genome Res.">
        <title>Comparative genomic analyses of the human fungal pathogens Coccidioides and their relatives.</title>
        <authorList>
            <person name="Sharpton T.J."/>
            <person name="Stajich J.E."/>
            <person name="Rounsley S.D."/>
            <person name="Gardner M.J."/>
            <person name="Wortman J.R."/>
            <person name="Jordar V.S."/>
            <person name="Maiti R."/>
            <person name="Kodira C.D."/>
            <person name="Neafsey D.E."/>
            <person name="Zeng Q."/>
            <person name="Hung C.-Y."/>
            <person name="McMahan C."/>
            <person name="Muszewska A."/>
            <person name="Grynberg M."/>
            <person name="Mandel M.A."/>
            <person name="Kellner E.M."/>
            <person name="Barker B.M."/>
            <person name="Galgiani J.N."/>
            <person name="Orbach M.J."/>
            <person name="Kirkland T.N."/>
            <person name="Cole G.T."/>
            <person name="Henn M.R."/>
            <person name="Birren B.W."/>
            <person name="Taylor J.W."/>
        </authorList>
    </citation>
    <scope>NUCLEOTIDE SEQUENCE [LARGE SCALE GENOMIC DNA]</scope>
    <source>
        <strain evidence="10">UAMH 1704</strain>
    </source>
</reference>
<feature type="region of interest" description="Disordered" evidence="6">
    <location>
        <begin position="329"/>
        <end position="358"/>
    </location>
</feature>
<keyword evidence="3" id="KW-0235">DNA replication</keyword>
<dbReference type="GO" id="GO:0003677">
    <property type="term" value="F:DNA binding"/>
    <property type="evidence" value="ECO:0007669"/>
    <property type="project" value="UniProtKB-KW"/>
</dbReference>
<comment type="similarity">
    <text evidence="2">Belongs to the ORC6 family.</text>
</comment>
<evidence type="ECO:0000256" key="3">
    <source>
        <dbReference type="ARBA" id="ARBA00022705"/>
    </source>
</evidence>
<dbReference type="OMA" id="MIRRICK"/>
<dbReference type="GO" id="GO:0005664">
    <property type="term" value="C:nuclear origin of replication recognition complex"/>
    <property type="evidence" value="ECO:0007669"/>
    <property type="project" value="InterPro"/>
</dbReference>
<feature type="region of interest" description="Disordered" evidence="6">
    <location>
        <begin position="93"/>
        <end position="159"/>
    </location>
</feature>
<keyword evidence="10" id="KW-1185">Reference proteome</keyword>
<dbReference type="RefSeq" id="XP_002545120.1">
    <property type="nucleotide sequence ID" value="XM_002545074.1"/>
</dbReference>
<feature type="transmembrane region" description="Helical" evidence="7">
    <location>
        <begin position="246"/>
        <end position="267"/>
    </location>
</feature>
<dbReference type="Proteomes" id="UP000002058">
    <property type="component" value="Unassembled WGS sequence"/>
</dbReference>
<proteinExistence type="inferred from homology"/>
<dbReference type="InterPro" id="IPR008721">
    <property type="entry name" value="ORC6_cyclin_first"/>
</dbReference>
<dbReference type="GO" id="GO:0006260">
    <property type="term" value="P:DNA replication"/>
    <property type="evidence" value="ECO:0007669"/>
    <property type="project" value="UniProtKB-KW"/>
</dbReference>
<feature type="compositionally biased region" description="Acidic residues" evidence="6">
    <location>
        <begin position="336"/>
        <end position="354"/>
    </location>
</feature>
<accession>C4JQ83</accession>
<dbReference type="Pfam" id="PF05460">
    <property type="entry name" value="ORC6"/>
    <property type="match status" value="1"/>
</dbReference>
<evidence type="ECO:0000256" key="7">
    <source>
        <dbReference type="SAM" id="Phobius"/>
    </source>
</evidence>
<evidence type="ECO:0000256" key="2">
    <source>
        <dbReference type="ARBA" id="ARBA00010840"/>
    </source>
</evidence>
<keyword evidence="7" id="KW-1133">Transmembrane helix</keyword>
<evidence type="ECO:0000256" key="5">
    <source>
        <dbReference type="ARBA" id="ARBA00023242"/>
    </source>
</evidence>
<evidence type="ECO:0000256" key="6">
    <source>
        <dbReference type="SAM" id="MobiDB-lite"/>
    </source>
</evidence>
<feature type="compositionally biased region" description="Basic and acidic residues" evidence="6">
    <location>
        <begin position="101"/>
        <end position="110"/>
    </location>
</feature>
<feature type="domain" description="ORC6 first cyclin-like" evidence="8">
    <location>
        <begin position="10"/>
        <end position="96"/>
    </location>
</feature>
<keyword evidence="7" id="KW-0472">Membrane</keyword>
<dbReference type="OrthoDB" id="5367324at2759"/>
<keyword evidence="5" id="KW-0539">Nucleus</keyword>
<evidence type="ECO:0000256" key="1">
    <source>
        <dbReference type="ARBA" id="ARBA00004123"/>
    </source>
</evidence>
<dbReference type="HOGENOM" id="CLU_045412_0_0_1"/>
<keyword evidence="7" id="KW-0812">Transmembrane</keyword>